<reference evidence="2 3" key="1">
    <citation type="submission" date="2020-03" db="EMBL/GenBank/DDBJ databases">
        <title>WGS of actinomycetes isolated from Thailand.</title>
        <authorList>
            <person name="Thawai C."/>
        </authorList>
    </citation>
    <scope>NUCLEOTIDE SEQUENCE [LARGE SCALE GENOMIC DNA]</scope>
    <source>
        <strain evidence="2 3">HSS6-12</strain>
    </source>
</reference>
<evidence type="ECO:0000313" key="3">
    <source>
        <dbReference type="Proteomes" id="UP000783871"/>
    </source>
</evidence>
<sequence>MAAELAGRASARGVRAYGDSVVTDLRTAASDLLRATGCSPADANTAVRRMAGAGQEAVRRERAAATARRSVPGDADGPAAPVGEAGP</sequence>
<protein>
    <submittedName>
        <fullName evidence="2">Uncharacterized protein</fullName>
    </submittedName>
</protein>
<proteinExistence type="predicted"/>
<evidence type="ECO:0000313" key="2">
    <source>
        <dbReference type="EMBL" id="NJP31121.1"/>
    </source>
</evidence>
<keyword evidence="3" id="KW-1185">Reference proteome</keyword>
<gene>
    <name evidence="2" type="ORF">HCJ94_03765</name>
</gene>
<name>A0ABX0Z052_9ACTN</name>
<organism evidence="2 3">
    <name type="scientific">Micromonospora thermarum</name>
    <dbReference type="NCBI Taxonomy" id="2720024"/>
    <lineage>
        <taxon>Bacteria</taxon>
        <taxon>Bacillati</taxon>
        <taxon>Actinomycetota</taxon>
        <taxon>Actinomycetes</taxon>
        <taxon>Micromonosporales</taxon>
        <taxon>Micromonosporaceae</taxon>
        <taxon>Micromonospora</taxon>
    </lineage>
</organism>
<evidence type="ECO:0000256" key="1">
    <source>
        <dbReference type="SAM" id="MobiDB-lite"/>
    </source>
</evidence>
<accession>A0ABX0Z052</accession>
<dbReference type="RefSeq" id="WP_167999542.1">
    <property type="nucleotide sequence ID" value="NZ_JAATEO010000003.1"/>
</dbReference>
<dbReference type="EMBL" id="JAATEO010000003">
    <property type="protein sequence ID" value="NJP31121.1"/>
    <property type="molecule type" value="Genomic_DNA"/>
</dbReference>
<feature type="region of interest" description="Disordered" evidence="1">
    <location>
        <begin position="54"/>
        <end position="87"/>
    </location>
</feature>
<dbReference type="Proteomes" id="UP000783871">
    <property type="component" value="Unassembled WGS sequence"/>
</dbReference>
<comment type="caution">
    <text evidence="2">The sequence shown here is derived from an EMBL/GenBank/DDBJ whole genome shotgun (WGS) entry which is preliminary data.</text>
</comment>